<dbReference type="Proteomes" id="UP000192582">
    <property type="component" value="Unassembled WGS sequence"/>
</dbReference>
<keyword evidence="1" id="KW-0812">Transmembrane</keyword>
<evidence type="ECO:0000259" key="2">
    <source>
        <dbReference type="Pfam" id="PF09851"/>
    </source>
</evidence>
<evidence type="ECO:0000256" key="1">
    <source>
        <dbReference type="SAM" id="Phobius"/>
    </source>
</evidence>
<dbReference type="OrthoDB" id="7596142at2"/>
<reference evidence="3 4" key="1">
    <citation type="submission" date="2017-04" db="EMBL/GenBank/DDBJ databases">
        <authorList>
            <person name="Afonso C.L."/>
            <person name="Miller P.J."/>
            <person name="Scott M.A."/>
            <person name="Spackman E."/>
            <person name="Goraichik I."/>
            <person name="Dimitrov K.M."/>
            <person name="Suarez D.L."/>
            <person name="Swayne D.E."/>
        </authorList>
    </citation>
    <scope>NUCLEOTIDE SEQUENCE [LARGE SCALE GENOMIC DNA]</scope>
    <source>
        <strain evidence="3 4">KR-140</strain>
    </source>
</reference>
<evidence type="ECO:0000313" key="4">
    <source>
        <dbReference type="Proteomes" id="UP000192582"/>
    </source>
</evidence>
<dbReference type="AlphaFoldDB" id="A0A1W1VIW1"/>
<sequence length="112" mass="12008">MLELMVAIVLGTTIWMGYDSAQHKIAVDSKPYSANNGAAAWVLSGIFLWIATFPYYLVKRSRAVSSGSIAAPPIAPAPARPLSEELAALSDLRAAGKISEADYERAKSKLLK</sequence>
<feature type="domain" description="SHOCT" evidence="2">
    <location>
        <begin position="84"/>
        <end position="111"/>
    </location>
</feature>
<keyword evidence="1" id="KW-1133">Transmembrane helix</keyword>
<gene>
    <name evidence="3" type="ORF">SAMN00790413_01910</name>
</gene>
<feature type="transmembrane region" description="Helical" evidence="1">
    <location>
        <begin position="37"/>
        <end position="58"/>
    </location>
</feature>
<accession>A0A1W1VIW1</accession>
<evidence type="ECO:0000313" key="3">
    <source>
        <dbReference type="EMBL" id="SMB93266.1"/>
    </source>
</evidence>
<name>A0A1W1VIW1_9DEIO</name>
<organism evidence="3 4">
    <name type="scientific">Deinococcus hopiensis KR-140</name>
    <dbReference type="NCBI Taxonomy" id="695939"/>
    <lineage>
        <taxon>Bacteria</taxon>
        <taxon>Thermotogati</taxon>
        <taxon>Deinococcota</taxon>
        <taxon>Deinococci</taxon>
        <taxon>Deinococcales</taxon>
        <taxon>Deinococcaceae</taxon>
        <taxon>Deinococcus</taxon>
    </lineage>
</organism>
<proteinExistence type="predicted"/>
<protein>
    <recommendedName>
        <fullName evidence="2">SHOCT domain-containing protein</fullName>
    </recommendedName>
</protein>
<keyword evidence="1" id="KW-0472">Membrane</keyword>
<keyword evidence="4" id="KW-1185">Reference proteome</keyword>
<dbReference type="STRING" id="695939.SAMN00790413_01910"/>
<dbReference type="RefSeq" id="WP_084049283.1">
    <property type="nucleotide sequence ID" value="NZ_FWWU01000009.1"/>
</dbReference>
<dbReference type="Pfam" id="PF09851">
    <property type="entry name" value="SHOCT"/>
    <property type="match status" value="1"/>
</dbReference>
<dbReference type="EMBL" id="FWWU01000009">
    <property type="protein sequence ID" value="SMB93266.1"/>
    <property type="molecule type" value="Genomic_DNA"/>
</dbReference>
<dbReference type="InterPro" id="IPR018649">
    <property type="entry name" value="SHOCT"/>
</dbReference>